<evidence type="ECO:0000256" key="4">
    <source>
        <dbReference type="ARBA" id="ARBA00022857"/>
    </source>
</evidence>
<dbReference type="Pfam" id="PF20143">
    <property type="entry name" value="NAD_kinase_C"/>
    <property type="match status" value="1"/>
</dbReference>
<accession>A0A109UZQ6</accession>
<dbReference type="AlphaFoldDB" id="A0A109UZQ6"/>
<sequence length="554" mass="61980">MKESTAKDNELDSKFDKKGKRSVNDQKSGSIDSDIKEVCDKLDSKSASLPIPAQSEPNKNEEGSSRDPLGGRLSTSNEDARKVKSHLQLSSTAHGVRMLSKNISNTKVNIEVENLMIVTKKQDTSLIYLTREMVEWILVNFPTITVYVDLKLKTSKRFNASELIKDANCADHKIKYWTPELVNEHKDFFDLVVTLGGDGTVLFISSLFQREVPPIMSFSLGSLGFLTIFKYENFKEDLTRVLQSRIRTRMRMRLYCKVYRRNSKSSAERKEKNTKKYELISSYHVLNELAIDRGPSPFLSMLELYGDNSLLTVTQADGLIIATPTGSTAYSLSAGGSLMYPSVNAIAVTPICPHTLSFRPIILPDSMTLKVKVPMNSRATAWAAFDGKNRVELLKGDYISVAASPYALPTLESSPTEFIDSIRRTLNWNAREPQKSFAHMLSVKNQLKYDSDACDKVVYNSSESDDEVIPSKTDVRERGQIFKVRTSSMIRNQSISEGFTHRGTVLQEDSSREAFDEIDIPRKKRSGSTTPVSPGCKTENSEQVAPSDSLQPSV</sequence>
<evidence type="ECO:0000313" key="7">
    <source>
        <dbReference type="EMBL" id="AMD21168.1"/>
    </source>
</evidence>
<dbReference type="RefSeq" id="XP_017988164.1">
    <property type="nucleotide sequence ID" value="XM_018132555.1"/>
</dbReference>
<dbReference type="EMBL" id="CP014245">
    <property type="protein sequence ID" value="AMD21168.1"/>
    <property type="molecule type" value="Genomic_DNA"/>
</dbReference>
<dbReference type="HAMAP" id="MF_00361">
    <property type="entry name" value="NAD_kinase"/>
    <property type="match status" value="1"/>
</dbReference>
<dbReference type="GeneID" id="28724444"/>
<evidence type="ECO:0000313" key="8">
    <source>
        <dbReference type="Proteomes" id="UP000243052"/>
    </source>
</evidence>
<dbReference type="SUPFAM" id="SSF111331">
    <property type="entry name" value="NAD kinase/diacylglycerol kinase-like"/>
    <property type="match status" value="1"/>
</dbReference>
<evidence type="ECO:0000256" key="1">
    <source>
        <dbReference type="ARBA" id="ARBA00010995"/>
    </source>
</evidence>
<dbReference type="FunFam" id="3.40.50.10330:FF:000025">
    <property type="entry name" value="NAD+ kinase Utr1"/>
    <property type="match status" value="1"/>
</dbReference>
<gene>
    <name evidence="7" type="ORF">AW171_hschr53101</name>
</gene>
<dbReference type="GO" id="GO:0006741">
    <property type="term" value="P:NADP+ biosynthetic process"/>
    <property type="evidence" value="ECO:0007669"/>
    <property type="project" value="InterPro"/>
</dbReference>
<dbReference type="Gene3D" id="3.40.50.10330">
    <property type="entry name" value="Probable inorganic polyphosphate/atp-NAD kinase, domain 1"/>
    <property type="match status" value="1"/>
</dbReference>
<keyword evidence="2" id="KW-0808">Transferase</keyword>
<evidence type="ECO:0000256" key="5">
    <source>
        <dbReference type="ARBA" id="ARBA00023027"/>
    </source>
</evidence>
<keyword evidence="4" id="KW-0521">NADP</keyword>
<dbReference type="InterPro" id="IPR017437">
    <property type="entry name" value="ATP-NAD_kinase_PpnK-typ_C"/>
</dbReference>
<name>A0A109UZQ6_9SACH</name>
<protein>
    <submittedName>
        <fullName evidence="7">HEL112Cp</fullName>
    </submittedName>
</protein>
<dbReference type="GO" id="GO:0003951">
    <property type="term" value="F:NAD+ kinase activity"/>
    <property type="evidence" value="ECO:0007669"/>
    <property type="project" value="InterPro"/>
</dbReference>
<feature type="compositionally biased region" description="Basic and acidic residues" evidence="6">
    <location>
        <begin position="33"/>
        <end position="44"/>
    </location>
</feature>
<dbReference type="InterPro" id="IPR002504">
    <property type="entry name" value="NADK"/>
</dbReference>
<proteinExistence type="inferred from homology"/>
<comment type="similarity">
    <text evidence="1">Belongs to the NAD kinase family.</text>
</comment>
<dbReference type="Proteomes" id="UP000243052">
    <property type="component" value="Chromosome v"/>
</dbReference>
<evidence type="ECO:0000256" key="2">
    <source>
        <dbReference type="ARBA" id="ARBA00022679"/>
    </source>
</evidence>
<dbReference type="Gene3D" id="2.60.200.30">
    <property type="entry name" value="Probable inorganic polyphosphate/atp-NAD kinase, domain 2"/>
    <property type="match status" value="1"/>
</dbReference>
<dbReference type="GO" id="GO:0019674">
    <property type="term" value="P:NAD+ metabolic process"/>
    <property type="evidence" value="ECO:0007669"/>
    <property type="project" value="InterPro"/>
</dbReference>
<organism evidence="7 8">
    <name type="scientific">Eremothecium sinecaudum</name>
    <dbReference type="NCBI Taxonomy" id="45286"/>
    <lineage>
        <taxon>Eukaryota</taxon>
        <taxon>Fungi</taxon>
        <taxon>Dikarya</taxon>
        <taxon>Ascomycota</taxon>
        <taxon>Saccharomycotina</taxon>
        <taxon>Saccharomycetes</taxon>
        <taxon>Saccharomycetales</taxon>
        <taxon>Saccharomycetaceae</taxon>
        <taxon>Eremothecium</taxon>
    </lineage>
</organism>
<dbReference type="InterPro" id="IPR017438">
    <property type="entry name" value="ATP-NAD_kinase_N"/>
</dbReference>
<dbReference type="PANTHER" id="PTHR20275:SF0">
    <property type="entry name" value="NAD KINASE"/>
    <property type="match status" value="1"/>
</dbReference>
<reference evidence="7 8" key="1">
    <citation type="submission" date="2016-01" db="EMBL/GenBank/DDBJ databases">
        <title>Genome sequence of the yeast Holleya sinecauda.</title>
        <authorList>
            <person name="Dietrich F.S."/>
        </authorList>
    </citation>
    <scope>NUCLEOTIDE SEQUENCE [LARGE SCALE GENOMIC DNA]</scope>
    <source>
        <strain evidence="7 8">ATCC 58844</strain>
    </source>
</reference>
<keyword evidence="5" id="KW-0520">NAD</keyword>
<evidence type="ECO:0000256" key="6">
    <source>
        <dbReference type="SAM" id="MobiDB-lite"/>
    </source>
</evidence>
<feature type="compositionally biased region" description="Basic and acidic residues" evidence="6">
    <location>
        <begin position="1"/>
        <end position="16"/>
    </location>
</feature>
<dbReference type="Pfam" id="PF01513">
    <property type="entry name" value="NAD_kinase"/>
    <property type="match status" value="1"/>
</dbReference>
<dbReference type="STRING" id="45286.A0A109UZQ6"/>
<dbReference type="InterPro" id="IPR016064">
    <property type="entry name" value="NAD/diacylglycerol_kinase_sf"/>
</dbReference>
<evidence type="ECO:0000256" key="3">
    <source>
        <dbReference type="ARBA" id="ARBA00022777"/>
    </source>
</evidence>
<dbReference type="OrthoDB" id="24581at2759"/>
<feature type="region of interest" description="Disordered" evidence="6">
    <location>
        <begin position="1"/>
        <end position="84"/>
    </location>
</feature>
<keyword evidence="3" id="KW-0418">Kinase</keyword>
<dbReference type="PANTHER" id="PTHR20275">
    <property type="entry name" value="NAD KINASE"/>
    <property type="match status" value="1"/>
</dbReference>
<feature type="compositionally biased region" description="Basic and acidic residues" evidence="6">
    <location>
        <begin position="509"/>
        <end position="521"/>
    </location>
</feature>
<feature type="region of interest" description="Disordered" evidence="6">
    <location>
        <begin position="501"/>
        <end position="554"/>
    </location>
</feature>
<dbReference type="FunFam" id="2.60.200.30:FF:000005">
    <property type="entry name" value="NAD+ kinase Utr1"/>
    <property type="match status" value="1"/>
</dbReference>
<feature type="compositionally biased region" description="Polar residues" evidence="6">
    <location>
        <begin position="541"/>
        <end position="554"/>
    </location>
</feature>
<keyword evidence="8" id="KW-1185">Reference proteome</keyword>